<dbReference type="InterPro" id="IPR008928">
    <property type="entry name" value="6-hairpin_glycosidase_sf"/>
</dbReference>
<evidence type="ECO:0000313" key="4">
    <source>
        <dbReference type="Proteomes" id="UP001302329"/>
    </source>
</evidence>
<comment type="caution">
    <text evidence="3">The sequence shown here is derived from an EMBL/GenBank/DDBJ whole genome shotgun (WGS) entry which is preliminary data.</text>
</comment>
<organism evidence="3 4">
    <name type="scientific">Cyanobium gracile UHCC 0281</name>
    <dbReference type="NCBI Taxonomy" id="3110309"/>
    <lineage>
        <taxon>Bacteria</taxon>
        <taxon>Bacillati</taxon>
        <taxon>Cyanobacteriota</taxon>
        <taxon>Cyanophyceae</taxon>
        <taxon>Synechococcales</taxon>
        <taxon>Prochlorococcaceae</taxon>
        <taxon>Cyanobium</taxon>
    </lineage>
</organism>
<dbReference type="InterPro" id="IPR012341">
    <property type="entry name" value="6hp_glycosidase-like_sf"/>
</dbReference>
<sequence>MVRFGSEICGDPRLATEREWLVTNGLGGYAMGTVSGAPSRSYHGLLIAALSPPVERTLLVSQLQESVEGDPGACGPLQIVSFALEGTVPRWRFAWGDTVLEKRIWMAQGANTTVVSYRLVRGGPLQLRLTACVQHRSPHGGERLELTLALAPLARGVEVRPLAAAPFVLLSDRGQWCLEEPPLWVEGIPLAAEAERGLASTAEHLRAATLTLSLGPLDPAVTVVASTRRDADTDGERALAERRDHEHGLLRSWAAAQPALAPAAPAWIRQLVLAADAFVVERLPSGASLIAGYPWFNDWGRDTMISLAGLTLVTGRCGWAERILRTYAARVSHGLIPNSFPDRADQPLDQGAYNTVDATLWFFQALAEHRQASGSDALVRELFPQLEAILEQHVAGTWFGIRMDPSDGLLAAGEGETQLTWMDAKPGDRAITPRHGKAVEVNALWVNALRSMAGFSRLTGADPGRWQALADRAAAGFQRFWNPRMGCCFDVIDGPAGAADERLRPNQLLALSLPEPLLSPAQAASVLALCGQRLLTRHGLRTLDPADPDYRGHYGGDAQRRDGAYHQGTVWAWWLGPFARAHARVHGDAARALSFLEPMADHLGAAGLGSLSEIFDGDAPHDPRGCIAQAWSVAQVLAAWTAISGGTPRASGR</sequence>
<dbReference type="RefSeq" id="WP_323357496.1">
    <property type="nucleotide sequence ID" value="NZ_JAYGHY010000053.1"/>
</dbReference>
<protein>
    <submittedName>
        <fullName evidence="3">Amylo-alpha-1,6-glucosidase</fullName>
    </submittedName>
</protein>
<evidence type="ECO:0000259" key="2">
    <source>
        <dbReference type="Pfam" id="PF12439"/>
    </source>
</evidence>
<dbReference type="InterPro" id="IPR032790">
    <property type="entry name" value="GDE_C"/>
</dbReference>
<dbReference type="PANTHER" id="PTHR10569">
    <property type="entry name" value="GLYCOGEN DEBRANCHING ENZYME"/>
    <property type="match status" value="1"/>
</dbReference>
<reference evidence="3 4" key="1">
    <citation type="submission" date="2023-12" db="EMBL/GenBank/DDBJ databases">
        <title>Baltic Sea Cyanobacteria.</title>
        <authorList>
            <person name="Delbaje E."/>
            <person name="Fewer D.P."/>
            <person name="Shishido T.K."/>
        </authorList>
    </citation>
    <scope>NUCLEOTIDE SEQUENCE [LARGE SCALE GENOMIC DNA]</scope>
    <source>
        <strain evidence="3 4">UHCC 0281</strain>
    </source>
</reference>
<dbReference type="Proteomes" id="UP001302329">
    <property type="component" value="Unassembled WGS sequence"/>
</dbReference>
<dbReference type="InterPro" id="IPR024742">
    <property type="entry name" value="Glycogen_debranch_N"/>
</dbReference>
<accession>A0ABU5SYA9</accession>
<evidence type="ECO:0000259" key="1">
    <source>
        <dbReference type="Pfam" id="PF06202"/>
    </source>
</evidence>
<dbReference type="SUPFAM" id="SSF48208">
    <property type="entry name" value="Six-hairpin glycosidases"/>
    <property type="match status" value="1"/>
</dbReference>
<dbReference type="PANTHER" id="PTHR10569:SF2">
    <property type="entry name" value="GLYCOGEN DEBRANCHING ENZYME"/>
    <property type="match status" value="1"/>
</dbReference>
<dbReference type="EMBL" id="JAYGHY010000053">
    <property type="protein sequence ID" value="MEA5443512.1"/>
    <property type="molecule type" value="Genomic_DNA"/>
</dbReference>
<gene>
    <name evidence="3" type="ORF">VB739_13190</name>
</gene>
<dbReference type="InterPro" id="IPR010401">
    <property type="entry name" value="AGL/Gdb1"/>
</dbReference>
<feature type="domain" description="Glycogen debranching enzyme C-terminal" evidence="1">
    <location>
        <begin position="274"/>
        <end position="637"/>
    </location>
</feature>
<name>A0ABU5SYA9_9CYAN</name>
<dbReference type="Pfam" id="PF12439">
    <property type="entry name" value="GDE_N"/>
    <property type="match status" value="1"/>
</dbReference>
<keyword evidence="4" id="KW-1185">Reference proteome</keyword>
<dbReference type="Pfam" id="PF06202">
    <property type="entry name" value="GDE_C"/>
    <property type="match status" value="1"/>
</dbReference>
<dbReference type="Gene3D" id="1.50.10.10">
    <property type="match status" value="1"/>
</dbReference>
<evidence type="ECO:0000313" key="3">
    <source>
        <dbReference type="EMBL" id="MEA5443512.1"/>
    </source>
</evidence>
<feature type="domain" description="Glycogen debranching enzyme bacterial and archaeal type N-terminal" evidence="2">
    <location>
        <begin position="18"/>
        <end position="218"/>
    </location>
</feature>
<proteinExistence type="predicted"/>